<name>A0A6P8W9J6_DROAB</name>
<accession>A0A6P8W9J6</accession>
<dbReference type="Proteomes" id="UP000515160">
    <property type="component" value="Chromosome 2L"/>
</dbReference>
<gene>
    <name evidence="2" type="primary">LOC117565392</name>
</gene>
<reference evidence="2" key="1">
    <citation type="submission" date="2025-08" db="UniProtKB">
        <authorList>
            <consortium name="RefSeq"/>
        </authorList>
    </citation>
    <scope>IDENTIFICATION</scope>
    <source>
        <strain evidence="2">15112-1751.03</strain>
        <tissue evidence="2">Whole Adult</tissue>
    </source>
</reference>
<organism evidence="1 2">
    <name type="scientific">Drosophila albomicans</name>
    <name type="common">Fruit fly</name>
    <dbReference type="NCBI Taxonomy" id="7291"/>
    <lineage>
        <taxon>Eukaryota</taxon>
        <taxon>Metazoa</taxon>
        <taxon>Ecdysozoa</taxon>
        <taxon>Arthropoda</taxon>
        <taxon>Hexapoda</taxon>
        <taxon>Insecta</taxon>
        <taxon>Pterygota</taxon>
        <taxon>Neoptera</taxon>
        <taxon>Endopterygota</taxon>
        <taxon>Diptera</taxon>
        <taxon>Brachycera</taxon>
        <taxon>Muscomorpha</taxon>
        <taxon>Ephydroidea</taxon>
        <taxon>Drosophilidae</taxon>
        <taxon>Drosophila</taxon>
    </lineage>
</organism>
<dbReference type="RefSeq" id="XP_034100366.1">
    <property type="nucleotide sequence ID" value="XM_034244475.2"/>
</dbReference>
<dbReference type="OrthoDB" id="7849017at2759"/>
<dbReference type="GeneID" id="117565392"/>
<proteinExistence type="predicted"/>
<evidence type="ECO:0000313" key="1">
    <source>
        <dbReference type="Proteomes" id="UP000515160"/>
    </source>
</evidence>
<sequence length="105" mass="12099">MDINLSLEHYEEFYKLALAAQEQAHVAPKCLRRVEELQLRCRICGCLDDGSFVDLDAVQDFEFEPSICSYRELFQRTSLHNSTRCLICRVASASDAATKQRYFIS</sequence>
<dbReference type="AlphaFoldDB" id="A0A6P8W9J6"/>
<keyword evidence="1" id="KW-1185">Reference proteome</keyword>
<evidence type="ECO:0000313" key="2">
    <source>
        <dbReference type="RefSeq" id="XP_034100366.1"/>
    </source>
</evidence>
<protein>
    <submittedName>
        <fullName evidence="2">Uncharacterized protein LOC117565392 isoform X3</fullName>
    </submittedName>
</protein>